<dbReference type="OrthoDB" id="3359487at2759"/>
<feature type="region of interest" description="Disordered" evidence="1">
    <location>
        <begin position="53"/>
        <end position="80"/>
    </location>
</feature>
<evidence type="ECO:0000313" key="2">
    <source>
        <dbReference type="EMBL" id="KAF6744510.1"/>
    </source>
</evidence>
<name>A0A8H6HCG0_9AGAR</name>
<dbReference type="AlphaFoldDB" id="A0A8H6HCG0"/>
<reference evidence="2 3" key="1">
    <citation type="submission" date="2020-07" db="EMBL/GenBank/DDBJ databases">
        <title>Comparative genomics of pyrophilous fungi reveals a link between fire events and developmental genes.</title>
        <authorList>
            <consortium name="DOE Joint Genome Institute"/>
            <person name="Steindorff A.S."/>
            <person name="Carver A."/>
            <person name="Calhoun S."/>
            <person name="Stillman K."/>
            <person name="Liu H."/>
            <person name="Lipzen A."/>
            <person name="Pangilinan J."/>
            <person name="Labutti K."/>
            <person name="Bruns T.D."/>
            <person name="Grigoriev I.V."/>
        </authorList>
    </citation>
    <scope>NUCLEOTIDE SEQUENCE [LARGE SCALE GENOMIC DNA]</scope>
    <source>
        <strain evidence="2 3">CBS 144469</strain>
    </source>
</reference>
<protein>
    <submittedName>
        <fullName evidence="2">Uncharacterized protein</fullName>
    </submittedName>
</protein>
<dbReference type="EMBL" id="JACGCI010000120">
    <property type="protein sequence ID" value="KAF6744510.1"/>
    <property type="molecule type" value="Genomic_DNA"/>
</dbReference>
<comment type="caution">
    <text evidence="2">The sequence shown here is derived from an EMBL/GenBank/DDBJ whole genome shotgun (WGS) entry which is preliminary data.</text>
</comment>
<gene>
    <name evidence="2" type="ORF">DFP72DRAFT_825734</name>
</gene>
<evidence type="ECO:0000313" key="3">
    <source>
        <dbReference type="Proteomes" id="UP000521943"/>
    </source>
</evidence>
<feature type="compositionally biased region" description="Polar residues" evidence="1">
    <location>
        <begin position="68"/>
        <end position="77"/>
    </location>
</feature>
<keyword evidence="3" id="KW-1185">Reference proteome</keyword>
<sequence>MSKSLCFLKCSVTNIPLVLHPEYKLQYFVENSWPEDWIAQARSLVTNEWKNYKPRSTSASVPDIASNGAESGSQDRSAPSLGDALEEYLSTTPLVLDDAIDVIGYWARIKENGKTPGQRALAQMALDFLSVPGKFSS</sequence>
<organism evidence="2 3">
    <name type="scientific">Ephemerocybe angulata</name>
    <dbReference type="NCBI Taxonomy" id="980116"/>
    <lineage>
        <taxon>Eukaryota</taxon>
        <taxon>Fungi</taxon>
        <taxon>Dikarya</taxon>
        <taxon>Basidiomycota</taxon>
        <taxon>Agaricomycotina</taxon>
        <taxon>Agaricomycetes</taxon>
        <taxon>Agaricomycetidae</taxon>
        <taxon>Agaricales</taxon>
        <taxon>Agaricineae</taxon>
        <taxon>Psathyrellaceae</taxon>
        <taxon>Ephemerocybe</taxon>
    </lineage>
</organism>
<dbReference type="Proteomes" id="UP000521943">
    <property type="component" value="Unassembled WGS sequence"/>
</dbReference>
<accession>A0A8H6HCG0</accession>
<dbReference type="InterPro" id="IPR012337">
    <property type="entry name" value="RNaseH-like_sf"/>
</dbReference>
<dbReference type="SUPFAM" id="SSF53098">
    <property type="entry name" value="Ribonuclease H-like"/>
    <property type="match status" value="1"/>
</dbReference>
<evidence type="ECO:0000256" key="1">
    <source>
        <dbReference type="SAM" id="MobiDB-lite"/>
    </source>
</evidence>
<proteinExistence type="predicted"/>